<organism evidence="2">
    <name type="scientific">Arion vulgaris</name>
    <dbReference type="NCBI Taxonomy" id="1028688"/>
    <lineage>
        <taxon>Eukaryota</taxon>
        <taxon>Metazoa</taxon>
        <taxon>Spiralia</taxon>
        <taxon>Lophotrochozoa</taxon>
        <taxon>Mollusca</taxon>
        <taxon>Gastropoda</taxon>
        <taxon>Heterobranchia</taxon>
        <taxon>Euthyneura</taxon>
        <taxon>Panpulmonata</taxon>
        <taxon>Eupulmonata</taxon>
        <taxon>Stylommatophora</taxon>
        <taxon>Helicina</taxon>
        <taxon>Arionoidea</taxon>
        <taxon>Arionidae</taxon>
        <taxon>Arion</taxon>
    </lineage>
</organism>
<reference evidence="2" key="1">
    <citation type="submission" date="2014-12" db="EMBL/GenBank/DDBJ databases">
        <title>Insight into the proteome of Arion vulgaris.</title>
        <authorList>
            <person name="Aradska J."/>
            <person name="Bulat T."/>
            <person name="Smidak R."/>
            <person name="Sarate P."/>
            <person name="Gangsoo J."/>
            <person name="Sialana F."/>
            <person name="Bilban M."/>
            <person name="Lubec G."/>
        </authorList>
    </citation>
    <scope>NUCLEOTIDE SEQUENCE</scope>
    <source>
        <tissue evidence="2">Skin</tissue>
    </source>
</reference>
<feature type="non-terminal residue" evidence="2">
    <location>
        <position position="69"/>
    </location>
</feature>
<dbReference type="EMBL" id="HACG01012637">
    <property type="protein sequence ID" value="CEK59502.1"/>
    <property type="molecule type" value="Transcribed_RNA"/>
</dbReference>
<sequence length="69" mass="7847">NTSEVNPNLHFQQNQEPLCQDSHTSSENHFHKKPSVHSHQDTESFKSSGYVTQQPQEQGDVSRINIKSS</sequence>
<gene>
    <name evidence="2" type="primary">ORF36531</name>
</gene>
<name>A0A0B6YTS4_9EUPU</name>
<evidence type="ECO:0000313" key="2">
    <source>
        <dbReference type="EMBL" id="CEK59502.1"/>
    </source>
</evidence>
<feature type="non-terminal residue" evidence="2">
    <location>
        <position position="1"/>
    </location>
</feature>
<accession>A0A0B6YTS4</accession>
<feature type="region of interest" description="Disordered" evidence="1">
    <location>
        <begin position="1"/>
        <end position="69"/>
    </location>
</feature>
<feature type="compositionally biased region" description="Polar residues" evidence="1">
    <location>
        <begin position="1"/>
        <end position="23"/>
    </location>
</feature>
<feature type="compositionally biased region" description="Polar residues" evidence="1">
    <location>
        <begin position="45"/>
        <end position="69"/>
    </location>
</feature>
<protein>
    <submittedName>
        <fullName evidence="2">Uncharacterized protein</fullName>
    </submittedName>
</protein>
<evidence type="ECO:0000256" key="1">
    <source>
        <dbReference type="SAM" id="MobiDB-lite"/>
    </source>
</evidence>
<dbReference type="AlphaFoldDB" id="A0A0B6YTS4"/>
<proteinExistence type="predicted"/>